<name>A0ABM9T6J9_THIA3</name>
<comment type="caution">
    <text evidence="1">The sequence shown here is derived from an EMBL/GenBank/DDBJ whole genome shotgun (WGS) entry which is preliminary data.</text>
</comment>
<keyword evidence="2" id="KW-1185">Reference proteome</keyword>
<evidence type="ECO:0000313" key="2">
    <source>
        <dbReference type="Proteomes" id="UP000078599"/>
    </source>
</evidence>
<proteinExistence type="predicted"/>
<accession>A0ABM9T6J9</accession>
<sequence>MIKGIILMKNQRSTDIFFRTY</sequence>
<evidence type="ECO:0000313" key="1">
    <source>
        <dbReference type="EMBL" id="CQR32416.1"/>
    </source>
</evidence>
<dbReference type="EMBL" id="CTRI01000012">
    <property type="protein sequence ID" value="CQR32416.1"/>
    <property type="molecule type" value="Genomic_DNA"/>
</dbReference>
<gene>
    <name evidence="1" type="ORF">THICB1_20162</name>
</gene>
<protein>
    <submittedName>
        <fullName evidence="1">Uncharacterized protein</fullName>
    </submittedName>
</protein>
<dbReference type="Proteomes" id="UP000078599">
    <property type="component" value="Unassembled WGS sequence"/>
</dbReference>
<organism evidence="1 2">
    <name type="scientific">Thiomonas arsenitoxydans (strain DSM 22701 / CIP 110005 / 3As)</name>
    <dbReference type="NCBI Taxonomy" id="426114"/>
    <lineage>
        <taxon>Bacteria</taxon>
        <taxon>Pseudomonadati</taxon>
        <taxon>Pseudomonadota</taxon>
        <taxon>Betaproteobacteria</taxon>
        <taxon>Burkholderiales</taxon>
        <taxon>Thiomonas</taxon>
    </lineage>
</organism>
<reference evidence="1 2" key="1">
    <citation type="submission" date="2015-03" db="EMBL/GenBank/DDBJ databases">
        <authorList>
            <person name="Regsiter A."/>
            <person name="william w."/>
        </authorList>
    </citation>
    <scope>NUCLEOTIDE SEQUENCE [LARGE SCALE GENOMIC DNA]</scope>
    <source>
        <strain evidence="1 2">CB1</strain>
    </source>
</reference>